<gene>
    <name evidence="2" type="ORF">EXIGLDRAFT_761415</name>
</gene>
<evidence type="ECO:0000313" key="2">
    <source>
        <dbReference type="EMBL" id="KZW00861.1"/>
    </source>
</evidence>
<feature type="region of interest" description="Disordered" evidence="1">
    <location>
        <begin position="1"/>
        <end position="133"/>
    </location>
</feature>
<feature type="compositionally biased region" description="Basic and acidic residues" evidence="1">
    <location>
        <begin position="97"/>
        <end position="107"/>
    </location>
</feature>
<proteinExistence type="predicted"/>
<organism evidence="2 3">
    <name type="scientific">Exidia glandulosa HHB12029</name>
    <dbReference type="NCBI Taxonomy" id="1314781"/>
    <lineage>
        <taxon>Eukaryota</taxon>
        <taxon>Fungi</taxon>
        <taxon>Dikarya</taxon>
        <taxon>Basidiomycota</taxon>
        <taxon>Agaricomycotina</taxon>
        <taxon>Agaricomycetes</taxon>
        <taxon>Auriculariales</taxon>
        <taxon>Exidiaceae</taxon>
        <taxon>Exidia</taxon>
    </lineage>
</organism>
<feature type="compositionally biased region" description="Polar residues" evidence="1">
    <location>
        <begin position="85"/>
        <end position="96"/>
    </location>
</feature>
<dbReference type="EMBL" id="KV425898">
    <property type="protein sequence ID" value="KZW00861.1"/>
    <property type="molecule type" value="Genomic_DNA"/>
</dbReference>
<evidence type="ECO:0000256" key="1">
    <source>
        <dbReference type="SAM" id="MobiDB-lite"/>
    </source>
</evidence>
<feature type="compositionally biased region" description="Acidic residues" evidence="1">
    <location>
        <begin position="116"/>
        <end position="133"/>
    </location>
</feature>
<name>A0A165NK99_EXIGL</name>
<reference evidence="2 3" key="1">
    <citation type="journal article" date="2016" name="Mol. Biol. Evol.">
        <title>Comparative Genomics of Early-Diverging Mushroom-Forming Fungi Provides Insights into the Origins of Lignocellulose Decay Capabilities.</title>
        <authorList>
            <person name="Nagy L.G."/>
            <person name="Riley R."/>
            <person name="Tritt A."/>
            <person name="Adam C."/>
            <person name="Daum C."/>
            <person name="Floudas D."/>
            <person name="Sun H."/>
            <person name="Yadav J.S."/>
            <person name="Pangilinan J."/>
            <person name="Larsson K.H."/>
            <person name="Matsuura K."/>
            <person name="Barry K."/>
            <person name="Labutti K."/>
            <person name="Kuo R."/>
            <person name="Ohm R.A."/>
            <person name="Bhattacharya S.S."/>
            <person name="Shirouzu T."/>
            <person name="Yoshinaga Y."/>
            <person name="Martin F.M."/>
            <person name="Grigoriev I.V."/>
            <person name="Hibbett D.S."/>
        </authorList>
    </citation>
    <scope>NUCLEOTIDE SEQUENCE [LARGE SCALE GENOMIC DNA]</scope>
    <source>
        <strain evidence="2 3">HHB12029</strain>
    </source>
</reference>
<protein>
    <submittedName>
        <fullName evidence="2">Uncharacterized protein</fullName>
    </submittedName>
</protein>
<dbReference type="InParanoid" id="A0A165NK99"/>
<evidence type="ECO:0000313" key="3">
    <source>
        <dbReference type="Proteomes" id="UP000077266"/>
    </source>
</evidence>
<dbReference type="AlphaFoldDB" id="A0A165NK99"/>
<dbReference type="Proteomes" id="UP000077266">
    <property type="component" value="Unassembled WGS sequence"/>
</dbReference>
<accession>A0A165NK99</accession>
<feature type="compositionally biased region" description="Low complexity" evidence="1">
    <location>
        <begin position="73"/>
        <end position="84"/>
    </location>
</feature>
<sequence length="195" mass="21138">MPDLDATAFGFSDDLVPAAYKLPRPSDSGDEYDGEGRQDSLSAGTRLRTRPRAQTGSSRDEPVEVQESDSEDAAACGSSDSESSLEQPSTPTTLSRESGDDRDRFLSDAESYSSDSTDDSDEVEPPSPEAVEDLQELQEEIQSRDETILFLLARGETIGQPASRGVRPSAATAAYHRATCAVKKTAELWIIFLRL</sequence>
<feature type="compositionally biased region" description="Acidic residues" evidence="1">
    <location>
        <begin position="63"/>
        <end position="72"/>
    </location>
</feature>
<keyword evidence="3" id="KW-1185">Reference proteome</keyword>